<feature type="transmembrane region" description="Helical" evidence="1">
    <location>
        <begin position="56"/>
        <end position="76"/>
    </location>
</feature>
<evidence type="ECO:0000313" key="2">
    <source>
        <dbReference type="EMBL" id="CAG7657383.1"/>
    </source>
</evidence>
<proteinExistence type="predicted"/>
<feature type="transmembrane region" description="Helical" evidence="1">
    <location>
        <begin position="83"/>
        <end position="105"/>
    </location>
</feature>
<dbReference type="EMBL" id="CAJVCE010000034">
    <property type="protein sequence ID" value="CAG7657383.1"/>
    <property type="molecule type" value="Genomic_DNA"/>
</dbReference>
<feature type="transmembrane region" description="Helical" evidence="1">
    <location>
        <begin position="6"/>
        <end position="25"/>
    </location>
</feature>
<evidence type="ECO:0000313" key="3">
    <source>
        <dbReference type="Proteomes" id="UP000730618"/>
    </source>
</evidence>
<evidence type="ECO:0000256" key="1">
    <source>
        <dbReference type="SAM" id="Phobius"/>
    </source>
</evidence>
<accession>A0ABM8VT41</accession>
<keyword evidence="1" id="KW-1133">Transmembrane helix</keyword>
<name>A0ABM8VT41_9BACL</name>
<dbReference type="Proteomes" id="UP000730618">
    <property type="component" value="Unassembled WGS sequence"/>
</dbReference>
<sequence>MSLAIKILLSSIELSAMIVLSLSMFRFQFYYYLHKIYGIALLMSIISFYFRDINHVSNLTILPALTVEIILIMIVYRIPFFYSLLMCIPGFVAVSIIELALYGIGKQFLLFDESQVRESALLLGSVQVSATIIIIFLIYLLQRRKFGFLFKSKNLASKSALKGYNFILSAVLVLSLILIQLELISWYQNSVSYIITIVMVIIFLIGIFVAYRHNKQIIRDKYERPVKDELDRSFRNQNSKDNP</sequence>
<protein>
    <submittedName>
        <fullName evidence="2">Uncharacterized protein</fullName>
    </submittedName>
</protein>
<organism evidence="2 3">
    <name type="scientific">Paenibacillus allorhizosphaerae</name>
    <dbReference type="NCBI Taxonomy" id="2849866"/>
    <lineage>
        <taxon>Bacteria</taxon>
        <taxon>Bacillati</taxon>
        <taxon>Bacillota</taxon>
        <taxon>Bacilli</taxon>
        <taxon>Bacillales</taxon>
        <taxon>Paenibacillaceae</taxon>
        <taxon>Paenibacillus</taxon>
    </lineage>
</organism>
<reference evidence="2 3" key="1">
    <citation type="submission" date="2021-06" db="EMBL/GenBank/DDBJ databases">
        <authorList>
            <person name="Criscuolo A."/>
        </authorList>
    </citation>
    <scope>NUCLEOTIDE SEQUENCE [LARGE SCALE GENOMIC DNA]</scope>
    <source>
        <strain evidence="3">CIP 111802</strain>
    </source>
</reference>
<feature type="transmembrane region" description="Helical" evidence="1">
    <location>
        <begin position="163"/>
        <end position="187"/>
    </location>
</feature>
<comment type="caution">
    <text evidence="2">The sequence shown here is derived from an EMBL/GenBank/DDBJ whole genome shotgun (WGS) entry which is preliminary data.</text>
</comment>
<feature type="transmembrane region" description="Helical" evidence="1">
    <location>
        <begin position="193"/>
        <end position="211"/>
    </location>
</feature>
<keyword evidence="1" id="KW-0472">Membrane</keyword>
<keyword evidence="1" id="KW-0812">Transmembrane</keyword>
<gene>
    <name evidence="2" type="ORF">PAECIP111802_06713</name>
</gene>
<keyword evidence="3" id="KW-1185">Reference proteome</keyword>
<feature type="transmembrane region" description="Helical" evidence="1">
    <location>
        <begin position="120"/>
        <end position="142"/>
    </location>
</feature>